<feature type="domain" description="Protein kinase" evidence="11">
    <location>
        <begin position="182"/>
        <end position="522"/>
    </location>
</feature>
<dbReference type="Proteomes" id="UP000076154">
    <property type="component" value="Unassembled WGS sequence"/>
</dbReference>
<keyword evidence="3" id="KW-0808">Transferase</keyword>
<comment type="catalytic activity">
    <reaction evidence="7">
        <text>L-threonyl-[protein] + ATP = O-phospho-L-threonyl-[protein] + ADP + H(+)</text>
        <dbReference type="Rhea" id="RHEA:46608"/>
        <dbReference type="Rhea" id="RHEA-COMP:11060"/>
        <dbReference type="Rhea" id="RHEA-COMP:11605"/>
        <dbReference type="ChEBI" id="CHEBI:15378"/>
        <dbReference type="ChEBI" id="CHEBI:30013"/>
        <dbReference type="ChEBI" id="CHEBI:30616"/>
        <dbReference type="ChEBI" id="CHEBI:61977"/>
        <dbReference type="ChEBI" id="CHEBI:456216"/>
        <dbReference type="EC" id="2.7.11.1"/>
    </reaction>
</comment>
<dbReference type="PANTHER" id="PTHR24356:SF1">
    <property type="entry name" value="SERINE_THREONINE-PROTEIN KINASE GREATWALL"/>
    <property type="match status" value="1"/>
</dbReference>
<evidence type="ECO:0000313" key="13">
    <source>
        <dbReference type="Proteomes" id="UP000076154"/>
    </source>
</evidence>
<evidence type="ECO:0000259" key="11">
    <source>
        <dbReference type="PROSITE" id="PS50011"/>
    </source>
</evidence>
<protein>
    <recommendedName>
        <fullName evidence="1">non-specific serine/threonine protein kinase</fullName>
        <ecNumber evidence="1">2.7.11.1</ecNumber>
    </recommendedName>
</protein>
<comment type="caution">
    <text evidence="12">The sequence shown here is derived from an EMBL/GenBank/DDBJ whole genome shotgun (WGS) entry which is preliminary data.</text>
</comment>
<evidence type="ECO:0000256" key="1">
    <source>
        <dbReference type="ARBA" id="ARBA00012513"/>
    </source>
</evidence>
<proteinExistence type="predicted"/>
<keyword evidence="2" id="KW-0723">Serine/threonine-protein kinase</keyword>
<dbReference type="InterPro" id="IPR011009">
    <property type="entry name" value="Kinase-like_dom_sf"/>
</dbReference>
<organism evidence="12 13">
    <name type="scientific">Hypsizygus marmoreus</name>
    <name type="common">White beech mushroom</name>
    <name type="synonym">Agaricus marmoreus</name>
    <dbReference type="NCBI Taxonomy" id="39966"/>
    <lineage>
        <taxon>Eukaryota</taxon>
        <taxon>Fungi</taxon>
        <taxon>Dikarya</taxon>
        <taxon>Basidiomycota</taxon>
        <taxon>Agaricomycotina</taxon>
        <taxon>Agaricomycetes</taxon>
        <taxon>Agaricomycetidae</taxon>
        <taxon>Agaricales</taxon>
        <taxon>Tricholomatineae</taxon>
        <taxon>Lyophyllaceae</taxon>
        <taxon>Hypsizygus</taxon>
    </lineage>
</organism>
<evidence type="ECO:0000313" key="12">
    <source>
        <dbReference type="EMBL" id="RDB19756.1"/>
    </source>
</evidence>
<dbReference type="Gene3D" id="3.30.200.20">
    <property type="entry name" value="Phosphorylase Kinase, domain 1"/>
    <property type="match status" value="1"/>
</dbReference>
<evidence type="ECO:0000256" key="9">
    <source>
        <dbReference type="PROSITE-ProRule" id="PRU10141"/>
    </source>
</evidence>
<dbReference type="EC" id="2.7.11.1" evidence="1"/>
<dbReference type="PROSITE" id="PS50011">
    <property type="entry name" value="PROTEIN_KINASE_DOM"/>
    <property type="match status" value="1"/>
</dbReference>
<evidence type="ECO:0000256" key="3">
    <source>
        <dbReference type="ARBA" id="ARBA00022679"/>
    </source>
</evidence>
<dbReference type="GO" id="GO:0035556">
    <property type="term" value="P:intracellular signal transduction"/>
    <property type="evidence" value="ECO:0007669"/>
    <property type="project" value="TreeGrafter"/>
</dbReference>
<dbReference type="InterPro" id="IPR008271">
    <property type="entry name" value="Ser/Thr_kinase_AS"/>
</dbReference>
<reference evidence="12" key="1">
    <citation type="submission" date="2018-04" db="EMBL/GenBank/DDBJ databases">
        <title>Whole genome sequencing of Hypsizygus marmoreus.</title>
        <authorList>
            <person name="Choi I.-G."/>
            <person name="Min B."/>
            <person name="Kim J.-G."/>
            <person name="Kim S."/>
            <person name="Oh Y.-L."/>
            <person name="Kong W.-S."/>
            <person name="Park H."/>
            <person name="Jeong J."/>
            <person name="Song E.-S."/>
        </authorList>
    </citation>
    <scope>NUCLEOTIDE SEQUENCE [LARGE SCALE GENOMIC DNA]</scope>
    <source>
        <strain evidence="12">51987-8</strain>
    </source>
</reference>
<evidence type="ECO:0000256" key="2">
    <source>
        <dbReference type="ARBA" id="ARBA00022527"/>
    </source>
</evidence>
<dbReference type="STRING" id="39966.A0A369JLU3"/>
<dbReference type="GO" id="GO:0004674">
    <property type="term" value="F:protein serine/threonine kinase activity"/>
    <property type="evidence" value="ECO:0007669"/>
    <property type="project" value="UniProtKB-KW"/>
</dbReference>
<dbReference type="PANTHER" id="PTHR24356">
    <property type="entry name" value="SERINE/THREONINE-PROTEIN KINASE"/>
    <property type="match status" value="1"/>
</dbReference>
<dbReference type="PROSITE" id="PS00107">
    <property type="entry name" value="PROTEIN_KINASE_ATP"/>
    <property type="match status" value="1"/>
</dbReference>
<feature type="region of interest" description="Disordered" evidence="10">
    <location>
        <begin position="567"/>
        <end position="587"/>
    </location>
</feature>
<dbReference type="InParanoid" id="A0A369JLU3"/>
<evidence type="ECO:0000256" key="7">
    <source>
        <dbReference type="ARBA" id="ARBA00047899"/>
    </source>
</evidence>
<dbReference type="AlphaFoldDB" id="A0A369JLU3"/>
<gene>
    <name evidence="12" type="primary">RPS6KA5</name>
    <name evidence="12" type="ORF">Hypma_013167</name>
</gene>
<dbReference type="InterPro" id="IPR000719">
    <property type="entry name" value="Prot_kinase_dom"/>
</dbReference>
<evidence type="ECO:0000256" key="6">
    <source>
        <dbReference type="ARBA" id="ARBA00022840"/>
    </source>
</evidence>
<dbReference type="SMART" id="SM00220">
    <property type="entry name" value="S_TKc"/>
    <property type="match status" value="1"/>
</dbReference>
<dbReference type="EMBL" id="LUEZ02000076">
    <property type="protein sequence ID" value="RDB19756.1"/>
    <property type="molecule type" value="Genomic_DNA"/>
</dbReference>
<sequence length="785" mass="86945">MISPSTNQLRYAPFQHSTSYPTCLLPNSPGPDIIEDTTLLYLPPSCGDLTAFASGWNNSLVSSTPQLLKRNKLPFVHVIDTPLKQANPPIDTLQSSSETTRFAAQSGQGRNSFPIISSTVDLVSFSHTSNAELALRSHATSFLPTDVDAEMNVSPPRSYVWPTHSLTSNLSSFIKAQSVSSYHIIGTLGRGTYGKVVLAYLEGRPDGDLYAVKVVRKANHYELGSELAILQTISELSASKTHGCVDEETGGLRFLQRLLSNFQDATSIYIILEYHPTTLSDPETANRFLLQEGEHPGLSASVSLPLTFTGRPPASNSCDESIVFLRLLTAEISLGLLFIHREGIVHQDIKTANIMISFAGHAVIGDFGAASKLPRLSPGPGSCSPTSCSPRSRKFGQIVLHPDDFITFTPLYAAPELRERSLDGVVVYDERSDWWSLGVLLYELATGSVPFNTSGGTDVLRRGRRSDGHHSLAFGALEKLSVAFEKANRDWFPSLTSFLRALLVHDPNDRLTGDEVQKHLFFEPIQELWDDIADLKYPPCPNPPTSHVDDDISFTLDLEDSVVPEPGPHGTCSAQGSHFSNERFNEPDTESNVFLDNFGTEMHSTIQIGVQEPWRPRGRFLEDEEDDWDIRSVAQPMPSSASIWDRLFEEVQDSGLYIPGGTIQLTSSLSRHHLGPLLPSAEPQSPLASLPYVSTPDFISQHYAHPVEDDFKEPEPILQYAISLSELVVQEKITLSLLEAMDIRDRHSALPVGQQPKTPTFNKGHRSRKLVKRTIRRLWRNLCFW</sequence>
<keyword evidence="4 9" id="KW-0547">Nucleotide-binding</keyword>
<keyword evidence="6 9" id="KW-0067">ATP-binding</keyword>
<name>A0A369JLU3_HYPMA</name>
<keyword evidence="13" id="KW-1185">Reference proteome</keyword>
<evidence type="ECO:0000256" key="8">
    <source>
        <dbReference type="ARBA" id="ARBA00048679"/>
    </source>
</evidence>
<evidence type="ECO:0000256" key="4">
    <source>
        <dbReference type="ARBA" id="ARBA00022741"/>
    </source>
</evidence>
<dbReference type="Gene3D" id="1.10.510.10">
    <property type="entry name" value="Transferase(Phosphotransferase) domain 1"/>
    <property type="match status" value="1"/>
</dbReference>
<dbReference type="SUPFAM" id="SSF56112">
    <property type="entry name" value="Protein kinase-like (PK-like)"/>
    <property type="match status" value="1"/>
</dbReference>
<accession>A0A369JLU3</accession>
<dbReference type="InterPro" id="IPR017441">
    <property type="entry name" value="Protein_kinase_ATP_BS"/>
</dbReference>
<comment type="catalytic activity">
    <reaction evidence="8">
        <text>L-seryl-[protein] + ATP = O-phospho-L-seryl-[protein] + ADP + H(+)</text>
        <dbReference type="Rhea" id="RHEA:17989"/>
        <dbReference type="Rhea" id="RHEA-COMP:9863"/>
        <dbReference type="Rhea" id="RHEA-COMP:11604"/>
        <dbReference type="ChEBI" id="CHEBI:15378"/>
        <dbReference type="ChEBI" id="CHEBI:29999"/>
        <dbReference type="ChEBI" id="CHEBI:30616"/>
        <dbReference type="ChEBI" id="CHEBI:83421"/>
        <dbReference type="ChEBI" id="CHEBI:456216"/>
        <dbReference type="EC" id="2.7.11.1"/>
    </reaction>
</comment>
<keyword evidence="5 12" id="KW-0418">Kinase</keyword>
<evidence type="ECO:0000256" key="5">
    <source>
        <dbReference type="ARBA" id="ARBA00022777"/>
    </source>
</evidence>
<dbReference type="Pfam" id="PF00069">
    <property type="entry name" value="Pkinase"/>
    <property type="match status" value="1"/>
</dbReference>
<dbReference type="InterPro" id="IPR050236">
    <property type="entry name" value="Ser_Thr_kinase_AGC"/>
</dbReference>
<dbReference type="PROSITE" id="PS00108">
    <property type="entry name" value="PROTEIN_KINASE_ST"/>
    <property type="match status" value="1"/>
</dbReference>
<dbReference type="GO" id="GO:0005524">
    <property type="term" value="F:ATP binding"/>
    <property type="evidence" value="ECO:0007669"/>
    <property type="project" value="UniProtKB-UniRule"/>
</dbReference>
<feature type="binding site" evidence="9">
    <location>
        <position position="217"/>
    </location>
    <ligand>
        <name>ATP</name>
        <dbReference type="ChEBI" id="CHEBI:30616"/>
    </ligand>
</feature>
<dbReference type="OrthoDB" id="10252171at2759"/>
<evidence type="ECO:0000256" key="10">
    <source>
        <dbReference type="SAM" id="MobiDB-lite"/>
    </source>
</evidence>